<sequence length="2545" mass="278799">MGFLTLNIVCEEVGQRSILTFDPSMLVYDACTVVRNKFWKEVVPGKTFNTHHYGLFRLEPEPSKCVWMENSKSLEHYLIRNNDTLQYKSKIRQVKVRTLDGSIKTVNIDESQIVGQLMITICSKIGIFNYEEYSLVREDSANCLKKGEKQLETSLYCPNKGALQNNIFGTIYKKNEKKLENLRHKLHTDEELNWVENLKTFLEQDIHPDQVLILRRKFFFSDANVERDPVQLHLLYVQCRDDVLKGTHPVTKDIACRLAALQAFIEFGPHNDLMTGSLDFKTFLPKEHAKKGETQKKAHQCYEFLKFEEPVFEPKKSYIRECKDLNTYGVTFFVVKEKQKGRNKLMTVLLGINKDCVMRLNKSTKEVIQEYPLEQILNWANSSNTFVFNFGDYREGVYSVATKDGDKIGTLLAGYIDIIIKKRLAKDHLGVEGDEGAMLLEEQVAPAKATLITHTRANTHIKSVNDERVALAGVIRQAQRGEIEECKVLDSSQYGFNSPMYQGENIRVTINEDRSQQALHRTIHASQQLIDQAEEELYKEVELASFEDPSTRKWIQTQTEIKKEGLAQKISAMGAATAEVVQLTALIDDSHHKIANAIATISSNLPEMGRNVRDLAALMYDEDKSGQLLEATKRLCGAFSNFLNSVNPQNNQMRSDVFKAAGHVGEYCQDVLDSIEEKSVEDQIFHDQLVQKAKCSATTMSILVLKAKNISGDCTDPILKERVIQSATQCAFATSQLVACTRVVAPTITSPNCQEQVYNASKQVSSAIGILLDQSKHACHMVENGKGGKYGEEIQVAARSVIASLDDLLDHIKVSPRQRRIDVVGPYENMLRSSNRLISNQDSGTDMVEQSQSVIRHSLILVDQMENEAADQDPQTRALLLSNASRMAQATSQMIDATKECEHSPLEPSHQMHLKTCTEKLVNLTSSVLAPQNATKVFEGLEQAAKRTAACSTQTIGIANQCVPLIKSEDAAGSLIVECKETAAVVPDLIASIRESQNARTQADKFKAQSQLIHDAFKVIPPATNLVEVARRTVSSVPDQDIAENLQKSSQRLAEQLNDLRIALNNAHQLNYDLTLLQSSPFLTQLDDDLLAITTAYDQAKLQPLPHETPATSTINLITAARKLGSSLAQVVSSHATTDKQHLGGSAIEVAYCLRQFVEMVHGVCSTRNDTLVHQIVSKARIVVRDSGAIFTKIRLNEGSNELGEGARAVTLSIRRCLDVLPDNVLVDNAINRLRMLEPNGGPSNQNRVTLTDIRKKADGVIESNGLLMMKTTAPEQGHAVQGFVDAYIDFHDTISGAIVGWSETDSWKQTQFHNLKCTTAEATNVLTRIKARVSDLNTPQMQQGLIGSTRTLTEVVNIIVEEFGDSSPWMTECDNSLRQIESCRHILDSALFPVNSLGYYESLEGVTEQAKRLGEGMTGIARNAKAVDTTAFCKSLRIAAEAVCGLAELASQSAYLVGVSDLSSVPGKAALLNIQQFETHLSIVNQICGIITNQDYHHQSLLNNATILAQNTSGLASLCRQASDKSTNVNVKKQFVQCGRDIASHTALLISSVKVVDRDFNNASKKIQLSDTARSLISAAEQLHSYITHPEFNAVPAKISARAEEAQGPILDNGRGMLEASCGMIRTARELASCPKDASTWQKLADNSKVVSDSIKKLVTAIREECPGQLDLEDGISRLNEMNQIIDNVALTAYQGKLPKSNVPAQRVQQQIIHAAQSIVDRVDSFKKAANFMAEQISHEVRGHMLAMESLVQSGVDFTSMADLSQTQSELLSQFKTVLESELQLMISAKVAGGNPNAIHSHYQVEESGALVNEALTDLQRYIKVLESEAGVTHAMIDSISRSIALTDQLPPSSNRGSFADAQTTMVGALAILNKLGVDAPLVNPAELGALTLKVSDNYQRCAEESRLAVSVIPSQSIAHKIRVAVQKLGASCILLVKEAAQTQANPLDERSPRELSKASNLMIERVQEVLAALHEGSKGTQACINAANTVSNVISDLDTTIRFANSGSLPRKAGKVGKMSDHKDNIFRIAKILIEDTKALVTGAASNQEQLAVAAQNAVKTILALTEAVKNGACNLAGEHPEAQVMVIHSVRDVAGSLSNLIHATKCASGHQLQDPPMINLKEAAKMMATNVAGLLKTASIIENGAKREVRALESAIEAIEQQIKLFNIGEGTLKHDATPDHLIQAARIINDVIARAMSSISSLQSDEMIAAANISRSSVNDLLSISNSVASTTESAEMRYKITDQSREVAILVKELMGLLLSLQTKQASEGEIRKEMVVVCKDISNGINDLINLGEHVKGDDWVNSADLSSIAETELLGAASSIEAASLKLAQLKPPKNESEVNLSFDECIVGSACSITSAVKTLVQAASLAQRELVLQGRLNLEIKNSHGNDYQWSEGLISAARMVVASVHQLCEAANGVVLNQDTEEKLVSAAKQVAASTAHLLVACKVKADVGSKAMQKLQNAGFAVKTATEKLVAAAKKSITQDDRSFLISEKFVSSVAQVIDAQSQVFKREKELTEARNKLATVYKSRYEKNDSLED</sequence>
<protein>
    <submittedName>
        <fullName evidence="2">FERM domain-containing protein</fullName>
    </submittedName>
</protein>
<evidence type="ECO:0000313" key="1">
    <source>
        <dbReference type="Proteomes" id="UP000095286"/>
    </source>
</evidence>
<dbReference type="Proteomes" id="UP000095286">
    <property type="component" value="Unplaced"/>
</dbReference>
<organism evidence="1 2">
    <name type="scientific">Rhabditophanes sp. KR3021</name>
    <dbReference type="NCBI Taxonomy" id="114890"/>
    <lineage>
        <taxon>Eukaryota</taxon>
        <taxon>Metazoa</taxon>
        <taxon>Ecdysozoa</taxon>
        <taxon>Nematoda</taxon>
        <taxon>Chromadorea</taxon>
        <taxon>Rhabditida</taxon>
        <taxon>Tylenchina</taxon>
        <taxon>Panagrolaimomorpha</taxon>
        <taxon>Strongyloidoidea</taxon>
        <taxon>Alloionematidae</taxon>
        <taxon>Rhabditophanes</taxon>
    </lineage>
</organism>
<name>A0AC35TRB9_9BILA</name>
<accession>A0AC35TRB9</accession>
<evidence type="ECO:0000313" key="2">
    <source>
        <dbReference type="WBParaSite" id="RSKR_0000322600.1"/>
    </source>
</evidence>
<proteinExistence type="predicted"/>
<dbReference type="WBParaSite" id="RSKR_0000322600.1">
    <property type="protein sequence ID" value="RSKR_0000322600.1"/>
    <property type="gene ID" value="RSKR_0000322600"/>
</dbReference>
<reference evidence="2" key="1">
    <citation type="submission" date="2016-11" db="UniProtKB">
        <authorList>
            <consortium name="WormBaseParasite"/>
        </authorList>
    </citation>
    <scope>IDENTIFICATION</scope>
    <source>
        <strain evidence="2">KR3021</strain>
    </source>
</reference>